<name>A0A0M4FQB1_9BACI</name>
<dbReference type="OrthoDB" id="2991597at2"/>
<keyword evidence="1" id="KW-0812">Transmembrane</keyword>
<dbReference type="AlphaFoldDB" id="A0A0M4FQB1"/>
<accession>A0A0M4FQB1</accession>
<feature type="transmembrane region" description="Helical" evidence="1">
    <location>
        <begin position="64"/>
        <end position="83"/>
    </location>
</feature>
<dbReference type="RefSeq" id="WP_053603077.1">
    <property type="nucleotide sequence ID" value="NZ_CP012600.1"/>
</dbReference>
<reference evidence="3" key="1">
    <citation type="submission" date="2015-08" db="EMBL/GenBank/DDBJ databases">
        <title>Genome sequencing project for genomic taxonomy and phylogenomics of Bacillus-like bacteria.</title>
        <authorList>
            <person name="Liu B."/>
            <person name="Wang J."/>
            <person name="Zhu Y."/>
            <person name="Liu G."/>
            <person name="Chen Q."/>
            <person name="Chen Z."/>
            <person name="Lan J."/>
            <person name="Che J."/>
            <person name="Ge C."/>
            <person name="Shi H."/>
            <person name="Pan Z."/>
            <person name="Liu X."/>
        </authorList>
    </citation>
    <scope>NUCLEOTIDE SEQUENCE [LARGE SCALE GENOMIC DNA]</scope>
    <source>
        <strain evidence="3">FJAT-4402</strain>
    </source>
</reference>
<evidence type="ECO:0000313" key="2">
    <source>
        <dbReference type="EMBL" id="ALC81321.1"/>
    </source>
</evidence>
<dbReference type="Proteomes" id="UP000067625">
    <property type="component" value="Chromosome"/>
</dbReference>
<evidence type="ECO:0000256" key="1">
    <source>
        <dbReference type="SAM" id="Phobius"/>
    </source>
</evidence>
<gene>
    <name evidence="2" type="ORF">AM592_06720</name>
</gene>
<dbReference type="EMBL" id="CP012600">
    <property type="protein sequence ID" value="ALC81321.1"/>
    <property type="molecule type" value="Genomic_DNA"/>
</dbReference>
<keyword evidence="3" id="KW-1185">Reference proteome</keyword>
<proteinExistence type="predicted"/>
<dbReference type="PATRIC" id="fig|1441095.3.peg.1486"/>
<dbReference type="STRING" id="1441095.AM592_06720"/>
<keyword evidence="1" id="KW-1133">Transmembrane helix</keyword>
<reference evidence="2 3" key="2">
    <citation type="journal article" date="2016" name="Int. J. Syst. Evol. Microbiol.">
        <title>Bacillus gobiensis sp. nov., isolated from a soil sample.</title>
        <authorList>
            <person name="Liu B."/>
            <person name="Liu G.H."/>
            <person name="Cetin S."/>
            <person name="Schumann P."/>
            <person name="Pan Z.Z."/>
            <person name="Chen Q.Q."/>
        </authorList>
    </citation>
    <scope>NUCLEOTIDE SEQUENCE [LARGE SCALE GENOMIC DNA]</scope>
    <source>
        <strain evidence="2 3">FJAT-4402</strain>
    </source>
</reference>
<sequence>MNQYYHLCSRNVGKNCRITDRSGRVHVGRITRVSNSKVFIQPSRPRGFGYGYGFYGGYYPWGGYGYGIALGVIVGIAIAGLFFF</sequence>
<evidence type="ECO:0000313" key="3">
    <source>
        <dbReference type="Proteomes" id="UP000067625"/>
    </source>
</evidence>
<organism evidence="2 3">
    <name type="scientific">Bacillus gobiensis</name>
    <dbReference type="NCBI Taxonomy" id="1441095"/>
    <lineage>
        <taxon>Bacteria</taxon>
        <taxon>Bacillati</taxon>
        <taxon>Bacillota</taxon>
        <taxon>Bacilli</taxon>
        <taxon>Bacillales</taxon>
        <taxon>Bacillaceae</taxon>
        <taxon>Bacillus</taxon>
    </lineage>
</organism>
<keyword evidence="1" id="KW-0472">Membrane</keyword>
<protein>
    <submittedName>
        <fullName evidence="2">Uncharacterized protein</fullName>
    </submittedName>
</protein>